<evidence type="ECO:0000256" key="1">
    <source>
        <dbReference type="ARBA" id="ARBA00001946"/>
    </source>
</evidence>
<dbReference type="EMBL" id="LGIY01000025">
    <property type="protein sequence ID" value="POE40594.1"/>
    <property type="molecule type" value="Genomic_DNA"/>
</dbReference>
<dbReference type="PANTHER" id="PTHR46193">
    <property type="entry name" value="6-PHOSPHOGLUCONATE PHOSPHATASE"/>
    <property type="match status" value="1"/>
</dbReference>
<dbReference type="SFLD" id="SFLDS00003">
    <property type="entry name" value="Haloacid_Dehalogenase"/>
    <property type="match status" value="1"/>
</dbReference>
<evidence type="ECO:0000313" key="6">
    <source>
        <dbReference type="EMBL" id="POE40594.1"/>
    </source>
</evidence>
<protein>
    <recommendedName>
        <fullName evidence="8">Beta-phosphoglucomutase</fullName>
    </recommendedName>
</protein>
<evidence type="ECO:0000256" key="3">
    <source>
        <dbReference type="ARBA" id="ARBA00022723"/>
    </source>
</evidence>
<comment type="cofactor">
    <cofactor evidence="1">
        <name>Mg(2+)</name>
        <dbReference type="ChEBI" id="CHEBI:18420"/>
    </cofactor>
</comment>
<dbReference type="Gene3D" id="1.10.150.240">
    <property type="entry name" value="Putative phosphatase, domain 2"/>
    <property type="match status" value="1"/>
</dbReference>
<dbReference type="InterPro" id="IPR051600">
    <property type="entry name" value="Beta-PGM-like"/>
</dbReference>
<keyword evidence="3" id="KW-0479">Metal-binding</keyword>
<accession>A0ABD6VXX7</accession>
<keyword evidence="5" id="KW-0119">Carbohydrate metabolism</keyword>
<proteinExistence type="inferred from homology"/>
<evidence type="ECO:0000313" key="7">
    <source>
        <dbReference type="Proteomes" id="UP000237433"/>
    </source>
</evidence>
<sequence>MIGIIFDFNGTLYDDTAKQKMAWERMFEKYRHNEITSDEMAEHVHGRNNRHTLEYMMDRQLSSSEVDKYSDEKEALYRLLCKDDELSFHLRDGVPEYLDALKDAKIPITIATASGLDNVKFFFDSFGLSRWFDLSKVVYNDGSIKGKPKPDIFLKAAENIHVPIQKDIVFEDSGSGFAAAENAKAGWIVGVETSDNYKTIRSDKRLATVISEYTDSNKFLNADFLKVL</sequence>
<dbReference type="Pfam" id="PF13419">
    <property type="entry name" value="HAD_2"/>
    <property type="match status" value="1"/>
</dbReference>
<keyword evidence="4" id="KW-0460">Magnesium</keyword>
<comment type="caution">
    <text evidence="6">The sequence shown here is derived from an EMBL/GenBank/DDBJ whole genome shotgun (WGS) entry which is preliminary data.</text>
</comment>
<evidence type="ECO:0008006" key="8">
    <source>
        <dbReference type="Google" id="ProtNLM"/>
    </source>
</evidence>
<dbReference type="InterPro" id="IPR041492">
    <property type="entry name" value="HAD_2"/>
</dbReference>
<evidence type="ECO:0000256" key="4">
    <source>
        <dbReference type="ARBA" id="ARBA00022842"/>
    </source>
</evidence>
<dbReference type="GO" id="GO:0046872">
    <property type="term" value="F:metal ion binding"/>
    <property type="evidence" value="ECO:0007669"/>
    <property type="project" value="UniProtKB-KW"/>
</dbReference>
<dbReference type="SFLD" id="SFLDG01129">
    <property type="entry name" value="C1.5:_HAD__Beta-PGM__Phosphata"/>
    <property type="match status" value="1"/>
</dbReference>
<dbReference type="InterPro" id="IPR023198">
    <property type="entry name" value="PGP-like_dom2"/>
</dbReference>
<dbReference type="SUPFAM" id="SSF56784">
    <property type="entry name" value="HAD-like"/>
    <property type="match status" value="1"/>
</dbReference>
<dbReference type="Proteomes" id="UP000237433">
    <property type="component" value="Unassembled WGS sequence"/>
</dbReference>
<dbReference type="RefSeq" id="WP_103220129.1">
    <property type="nucleotide sequence ID" value="NZ_LGIY01000025.1"/>
</dbReference>
<dbReference type="GO" id="GO:0003824">
    <property type="term" value="F:catalytic activity"/>
    <property type="evidence" value="ECO:0007669"/>
    <property type="project" value="UniProtKB-ARBA"/>
</dbReference>
<reference evidence="6 7" key="1">
    <citation type="journal article" date="2015" name="J. Am. Soc. Brew. Chem.">
        <title>Dissolved carbon dioxide selects for lactic acid bacteria able to grow in and spoil packaged beer.</title>
        <authorList>
            <person name="Bergsveinson J."/>
            <person name="Redekop A."/>
            <person name="Zoerb S."/>
            <person name="Ziola B."/>
        </authorList>
    </citation>
    <scope>NUCLEOTIDE SEQUENCE [LARGE SCALE GENOMIC DNA]</scope>
    <source>
        <strain evidence="6 7">CCC B1205</strain>
    </source>
</reference>
<organism evidence="6 7">
    <name type="scientific">Lacticaseibacillus paracasei</name>
    <name type="common">Lactobacillus paracasei</name>
    <dbReference type="NCBI Taxonomy" id="1597"/>
    <lineage>
        <taxon>Bacteria</taxon>
        <taxon>Bacillati</taxon>
        <taxon>Bacillota</taxon>
        <taxon>Bacilli</taxon>
        <taxon>Lactobacillales</taxon>
        <taxon>Lactobacillaceae</taxon>
        <taxon>Lacticaseibacillus</taxon>
    </lineage>
</organism>
<dbReference type="InterPro" id="IPR036412">
    <property type="entry name" value="HAD-like_sf"/>
</dbReference>
<dbReference type="CDD" id="cd07505">
    <property type="entry name" value="HAD_BPGM-like"/>
    <property type="match status" value="1"/>
</dbReference>
<dbReference type="InterPro" id="IPR023214">
    <property type="entry name" value="HAD_sf"/>
</dbReference>
<name>A0ABD6VXX7_LACPA</name>
<evidence type="ECO:0000256" key="2">
    <source>
        <dbReference type="ARBA" id="ARBA00006171"/>
    </source>
</evidence>
<comment type="similarity">
    <text evidence="2">Belongs to the HAD-like hydrolase superfamily. CbbY/CbbZ/Gph/YieH family.</text>
</comment>
<dbReference type="NCBIfam" id="TIGR01509">
    <property type="entry name" value="HAD-SF-IA-v3"/>
    <property type="match status" value="1"/>
</dbReference>
<dbReference type="AlphaFoldDB" id="A0ABD6VXX7"/>
<evidence type="ECO:0000256" key="5">
    <source>
        <dbReference type="ARBA" id="ARBA00023277"/>
    </source>
</evidence>
<dbReference type="InterPro" id="IPR006439">
    <property type="entry name" value="HAD-SF_hydro_IA"/>
</dbReference>
<gene>
    <name evidence="6" type="ORF">ACX51_12635</name>
</gene>
<dbReference type="Gene3D" id="3.40.50.1000">
    <property type="entry name" value="HAD superfamily/HAD-like"/>
    <property type="match status" value="1"/>
</dbReference>
<dbReference type="PANTHER" id="PTHR46193:SF18">
    <property type="entry name" value="HEXITOL PHOSPHATASE B"/>
    <property type="match status" value="1"/>
</dbReference>